<sequence>MSGHEDPPEGTPDGVPAGGDDEYEYRSVVFDESFVKAARIQEYSARERLDDATHAVHIRHAMPRGIARQALAMFLLIMVAFGFAVYMGVRHPYRTHAPAVSEQIRVNLIPLVPKGTVPEVSASTPFAGTGAEGYQRTVILPSDAARRIGGYAQSEVQEALDTAKEYLTDTSLDPGTVIDGDLEPVRDLLSPSQLDQFDDTLSQPSDDGRHAATGWLVRFDPTAGIALVGAGKGVRVNEGKVRTAAAGNALEIVSDYTFVYALHGTPNTGVSLFTVRRQLTFHFDHSDLRQHHIELVDADVQAGPLGCTDSVGSYFRPILAGGSGGAVNGTDPYHPDGTAGSVCTTLDTAGAGPTGSATAGATAPAATVTGPTAAAPGTTAATTTASIASSASAASSAPAAIPLARTAVDVRYAPSGVAPDVSGPGSPFAPEPVNLSRNLPPMSPAPLPKSRIRPTSGSLLCLARSA</sequence>
<keyword evidence="2" id="KW-0472">Membrane</keyword>
<evidence type="ECO:0000256" key="1">
    <source>
        <dbReference type="SAM" id="MobiDB-lite"/>
    </source>
</evidence>
<name>A0A1H6DM88_9ACTN</name>
<evidence type="ECO:0000256" key="2">
    <source>
        <dbReference type="SAM" id="Phobius"/>
    </source>
</evidence>
<dbReference type="AlphaFoldDB" id="A0A1H6DM88"/>
<protein>
    <submittedName>
        <fullName evidence="3">Uncharacterized protein</fullName>
    </submittedName>
</protein>
<dbReference type="Proteomes" id="UP000236754">
    <property type="component" value="Unassembled WGS sequence"/>
</dbReference>
<feature type="transmembrane region" description="Helical" evidence="2">
    <location>
        <begin position="70"/>
        <end position="89"/>
    </location>
</feature>
<feature type="region of interest" description="Disordered" evidence="1">
    <location>
        <begin position="417"/>
        <end position="454"/>
    </location>
</feature>
<dbReference type="EMBL" id="FNVU01000017">
    <property type="protein sequence ID" value="SEG86324.1"/>
    <property type="molecule type" value="Genomic_DNA"/>
</dbReference>
<reference evidence="3 4" key="1">
    <citation type="submission" date="2016-10" db="EMBL/GenBank/DDBJ databases">
        <authorList>
            <person name="de Groot N.N."/>
        </authorList>
    </citation>
    <scope>NUCLEOTIDE SEQUENCE [LARGE SCALE GENOMIC DNA]</scope>
    <source>
        <strain evidence="3 4">CGMCC 4.2023</strain>
    </source>
</reference>
<proteinExistence type="predicted"/>
<keyword evidence="2" id="KW-1133">Transmembrane helix</keyword>
<accession>A0A1H6DM88</accession>
<evidence type="ECO:0000313" key="4">
    <source>
        <dbReference type="Proteomes" id="UP000236754"/>
    </source>
</evidence>
<keyword evidence="4" id="KW-1185">Reference proteome</keyword>
<organism evidence="3 4">
    <name type="scientific">Actinacidiphila yanglinensis</name>
    <dbReference type="NCBI Taxonomy" id="310779"/>
    <lineage>
        <taxon>Bacteria</taxon>
        <taxon>Bacillati</taxon>
        <taxon>Actinomycetota</taxon>
        <taxon>Actinomycetes</taxon>
        <taxon>Kitasatosporales</taxon>
        <taxon>Streptomycetaceae</taxon>
        <taxon>Actinacidiphila</taxon>
    </lineage>
</organism>
<keyword evidence="2" id="KW-0812">Transmembrane</keyword>
<evidence type="ECO:0000313" key="3">
    <source>
        <dbReference type="EMBL" id="SEG86324.1"/>
    </source>
</evidence>
<gene>
    <name evidence="3" type="ORF">SAMN05216223_11766</name>
</gene>